<organism evidence="1 2">
    <name type="scientific">Rhododendron molle</name>
    <name type="common">Chinese azalea</name>
    <name type="synonym">Azalea mollis</name>
    <dbReference type="NCBI Taxonomy" id="49168"/>
    <lineage>
        <taxon>Eukaryota</taxon>
        <taxon>Viridiplantae</taxon>
        <taxon>Streptophyta</taxon>
        <taxon>Embryophyta</taxon>
        <taxon>Tracheophyta</taxon>
        <taxon>Spermatophyta</taxon>
        <taxon>Magnoliopsida</taxon>
        <taxon>eudicotyledons</taxon>
        <taxon>Gunneridae</taxon>
        <taxon>Pentapetalae</taxon>
        <taxon>asterids</taxon>
        <taxon>Ericales</taxon>
        <taxon>Ericaceae</taxon>
        <taxon>Ericoideae</taxon>
        <taxon>Rhodoreae</taxon>
        <taxon>Rhododendron</taxon>
    </lineage>
</organism>
<keyword evidence="2" id="KW-1185">Reference proteome</keyword>
<protein>
    <submittedName>
        <fullName evidence="1">Uncharacterized protein</fullName>
    </submittedName>
</protein>
<comment type="caution">
    <text evidence="1">The sequence shown here is derived from an EMBL/GenBank/DDBJ whole genome shotgun (WGS) entry which is preliminary data.</text>
</comment>
<gene>
    <name evidence="1" type="ORF">RHMOL_Rhmol05G0235000</name>
</gene>
<accession>A0ACC0NTC3</accession>
<dbReference type="EMBL" id="CM046392">
    <property type="protein sequence ID" value="KAI8556214.1"/>
    <property type="molecule type" value="Genomic_DNA"/>
</dbReference>
<evidence type="ECO:0000313" key="2">
    <source>
        <dbReference type="Proteomes" id="UP001062846"/>
    </source>
</evidence>
<dbReference type="Proteomes" id="UP001062846">
    <property type="component" value="Chromosome 5"/>
</dbReference>
<proteinExistence type="predicted"/>
<sequence length="84" mass="9206">MNFSKSSPRHQALSPVTWSTGGSRRRQVAAAAGGVRCMAVGAASEAETKKRSKFEIQTLTGWLLKQEQKGVIDNFRLTEKKKGL</sequence>
<evidence type="ECO:0000313" key="1">
    <source>
        <dbReference type="EMBL" id="KAI8556214.1"/>
    </source>
</evidence>
<name>A0ACC0NTC3_RHOML</name>
<reference evidence="1" key="1">
    <citation type="submission" date="2022-02" db="EMBL/GenBank/DDBJ databases">
        <title>Plant Genome Project.</title>
        <authorList>
            <person name="Zhang R.-G."/>
        </authorList>
    </citation>
    <scope>NUCLEOTIDE SEQUENCE</scope>
    <source>
        <strain evidence="1">AT1</strain>
    </source>
</reference>